<feature type="region of interest" description="Disordered" evidence="1">
    <location>
        <begin position="114"/>
        <end position="144"/>
    </location>
</feature>
<protein>
    <submittedName>
        <fullName evidence="2">Uncharacterized protein</fullName>
    </submittedName>
</protein>
<name>A0A9P0YVU5_CUSEU</name>
<feature type="compositionally biased region" description="Low complexity" evidence="1">
    <location>
        <begin position="117"/>
        <end position="130"/>
    </location>
</feature>
<evidence type="ECO:0000313" key="2">
    <source>
        <dbReference type="EMBL" id="CAH9078639.1"/>
    </source>
</evidence>
<evidence type="ECO:0000313" key="3">
    <source>
        <dbReference type="Proteomes" id="UP001152484"/>
    </source>
</evidence>
<dbReference type="EMBL" id="CAMAPE010000010">
    <property type="protein sequence ID" value="CAH9078639.1"/>
    <property type="molecule type" value="Genomic_DNA"/>
</dbReference>
<gene>
    <name evidence="2" type="ORF">CEURO_LOCUS6863</name>
</gene>
<proteinExistence type="predicted"/>
<reference evidence="2" key="1">
    <citation type="submission" date="2022-07" db="EMBL/GenBank/DDBJ databases">
        <authorList>
            <person name="Macas J."/>
            <person name="Novak P."/>
            <person name="Neumann P."/>
        </authorList>
    </citation>
    <scope>NUCLEOTIDE SEQUENCE</scope>
</reference>
<organism evidence="2 3">
    <name type="scientific">Cuscuta europaea</name>
    <name type="common">European dodder</name>
    <dbReference type="NCBI Taxonomy" id="41803"/>
    <lineage>
        <taxon>Eukaryota</taxon>
        <taxon>Viridiplantae</taxon>
        <taxon>Streptophyta</taxon>
        <taxon>Embryophyta</taxon>
        <taxon>Tracheophyta</taxon>
        <taxon>Spermatophyta</taxon>
        <taxon>Magnoliopsida</taxon>
        <taxon>eudicotyledons</taxon>
        <taxon>Gunneridae</taxon>
        <taxon>Pentapetalae</taxon>
        <taxon>asterids</taxon>
        <taxon>lamiids</taxon>
        <taxon>Solanales</taxon>
        <taxon>Convolvulaceae</taxon>
        <taxon>Cuscuteae</taxon>
        <taxon>Cuscuta</taxon>
        <taxon>Cuscuta subgen. Cuscuta</taxon>
    </lineage>
</organism>
<dbReference type="OrthoDB" id="1316624at2759"/>
<comment type="caution">
    <text evidence="2">The sequence shown here is derived from an EMBL/GenBank/DDBJ whole genome shotgun (WGS) entry which is preliminary data.</text>
</comment>
<sequence>MVIINGVECERINVIRPSIYNPGDFSFTMYNLAGYKGKDIEFEWSNNSLKITGWSISSRTWFKDRIPLPSNIMRMGLIKLMFDEERGILYVKFSEHAIDKIDPTRTVSVQELLDQQSPSSSGGIKDSSPSNRTKGGGGATRKRIKEAELTWQEDDEISSSWQIVEKLKMGLKIILVVIVSLGLFRLIEIQKSINQ</sequence>
<dbReference type="AlphaFoldDB" id="A0A9P0YVU5"/>
<keyword evidence="3" id="KW-1185">Reference proteome</keyword>
<accession>A0A9P0YVU5</accession>
<dbReference type="Proteomes" id="UP001152484">
    <property type="component" value="Unassembled WGS sequence"/>
</dbReference>
<evidence type="ECO:0000256" key="1">
    <source>
        <dbReference type="SAM" id="MobiDB-lite"/>
    </source>
</evidence>